<protein>
    <submittedName>
        <fullName evidence="5">1-acyl-sn-glycerol-3-phosphate acyltransferase</fullName>
    </submittedName>
</protein>
<evidence type="ECO:0000256" key="3">
    <source>
        <dbReference type="ARBA" id="ARBA00023315"/>
    </source>
</evidence>
<dbReference type="InterPro" id="IPR002123">
    <property type="entry name" value="Plipid/glycerol_acylTrfase"/>
</dbReference>
<dbReference type="PANTHER" id="PTHR10434:SF15">
    <property type="entry name" value="PHOSPHOLIPID_GLYCEROL ACYLTRANSFERASE DOMAIN-CONTAINING PROTEIN"/>
    <property type="match status" value="1"/>
</dbReference>
<name>A0A8H9K7D2_VIBVL</name>
<dbReference type="Pfam" id="PF01553">
    <property type="entry name" value="Acyltransferase"/>
    <property type="match status" value="1"/>
</dbReference>
<reference evidence="5" key="2">
    <citation type="submission" date="2019-01" db="EMBL/GenBank/DDBJ databases">
        <authorList>
            <consortium name="NCBI Pathogen Detection Project"/>
        </authorList>
    </citation>
    <scope>NUCLEOTIDE SEQUENCE</scope>
    <source>
        <strain evidence="5">BCW_3452</strain>
    </source>
</reference>
<sequence>MSTVFQKIIRAISKVLTSPFYKIRARNLKVPEQGAFVGVANHASYLDAIVIACVVKRPMRFVMYWKIYELPLLKYIFKALGAIPIASPRENKEVYQKAVKAMDAEIQAGGAVFIFPEGMITHNGELNEFKSGAVRLAQKNQCPVIPMGINGVWGSVFSRAKKRTTALWRRKIEVLGGDKVEHQEVTQDRLFEEVKTLVTR</sequence>
<dbReference type="SMART" id="SM00563">
    <property type="entry name" value="PlsC"/>
    <property type="match status" value="1"/>
</dbReference>
<evidence type="ECO:0000256" key="1">
    <source>
        <dbReference type="ARBA" id="ARBA00005189"/>
    </source>
</evidence>
<evidence type="ECO:0000313" key="5">
    <source>
        <dbReference type="EMBL" id="HAS8538464.1"/>
    </source>
</evidence>
<dbReference type="EMBL" id="DACRBY010000001">
    <property type="protein sequence ID" value="HAS8538464.1"/>
    <property type="molecule type" value="Genomic_DNA"/>
</dbReference>
<dbReference type="Proteomes" id="UP000863257">
    <property type="component" value="Unassembled WGS sequence"/>
</dbReference>
<comment type="pathway">
    <text evidence="1">Lipid metabolism.</text>
</comment>
<evidence type="ECO:0000259" key="4">
    <source>
        <dbReference type="SMART" id="SM00563"/>
    </source>
</evidence>
<dbReference type="SUPFAM" id="SSF69593">
    <property type="entry name" value="Glycerol-3-phosphate (1)-acyltransferase"/>
    <property type="match status" value="1"/>
</dbReference>
<keyword evidence="2 5" id="KW-0808">Transferase</keyword>
<dbReference type="AlphaFoldDB" id="A0A8H9K7D2"/>
<reference evidence="5" key="1">
    <citation type="journal article" date="2018" name="Genome Biol.">
        <title>SKESA: strategic k-mer extension for scrupulous assemblies.</title>
        <authorList>
            <person name="Souvorov A."/>
            <person name="Agarwala R."/>
            <person name="Lipman D.J."/>
        </authorList>
    </citation>
    <scope>NUCLEOTIDE SEQUENCE</scope>
    <source>
        <strain evidence="5">BCW_3452</strain>
    </source>
</reference>
<dbReference type="GO" id="GO:0006654">
    <property type="term" value="P:phosphatidic acid biosynthetic process"/>
    <property type="evidence" value="ECO:0007669"/>
    <property type="project" value="TreeGrafter"/>
</dbReference>
<evidence type="ECO:0000256" key="2">
    <source>
        <dbReference type="ARBA" id="ARBA00022679"/>
    </source>
</evidence>
<dbReference type="CDD" id="cd07989">
    <property type="entry name" value="LPLAT_AGPAT-like"/>
    <property type="match status" value="1"/>
</dbReference>
<gene>
    <name evidence="5" type="ORF">I7730_01460</name>
</gene>
<organism evidence="5">
    <name type="scientific">Vibrio vulnificus</name>
    <dbReference type="NCBI Taxonomy" id="672"/>
    <lineage>
        <taxon>Bacteria</taxon>
        <taxon>Pseudomonadati</taxon>
        <taxon>Pseudomonadota</taxon>
        <taxon>Gammaproteobacteria</taxon>
        <taxon>Vibrionales</taxon>
        <taxon>Vibrionaceae</taxon>
        <taxon>Vibrio</taxon>
    </lineage>
</organism>
<proteinExistence type="predicted"/>
<feature type="domain" description="Phospholipid/glycerol acyltransferase" evidence="4">
    <location>
        <begin position="36"/>
        <end position="152"/>
    </location>
</feature>
<keyword evidence="3 5" id="KW-0012">Acyltransferase</keyword>
<dbReference type="GO" id="GO:0003841">
    <property type="term" value="F:1-acylglycerol-3-phosphate O-acyltransferase activity"/>
    <property type="evidence" value="ECO:0007669"/>
    <property type="project" value="TreeGrafter"/>
</dbReference>
<accession>A0A8H9K7D2</accession>
<dbReference type="PANTHER" id="PTHR10434">
    <property type="entry name" value="1-ACYL-SN-GLYCEROL-3-PHOSPHATE ACYLTRANSFERASE"/>
    <property type="match status" value="1"/>
</dbReference>
<comment type="caution">
    <text evidence="5">The sequence shown here is derived from an EMBL/GenBank/DDBJ whole genome shotgun (WGS) entry which is preliminary data.</text>
</comment>